<accession>A0A221VYQ5</accession>
<evidence type="ECO:0000256" key="1">
    <source>
        <dbReference type="ARBA" id="ARBA00001974"/>
    </source>
</evidence>
<organism evidence="9 10">
    <name type="scientific">Actinoalloteichus hoggarensis</name>
    <dbReference type="NCBI Taxonomy" id="1470176"/>
    <lineage>
        <taxon>Bacteria</taxon>
        <taxon>Bacillati</taxon>
        <taxon>Actinomycetota</taxon>
        <taxon>Actinomycetes</taxon>
        <taxon>Pseudonocardiales</taxon>
        <taxon>Pseudonocardiaceae</taxon>
        <taxon>Actinoalloteichus</taxon>
    </lineage>
</organism>
<comment type="similarity">
    <text evidence="2 6">Belongs to the GMC oxidoreductase family.</text>
</comment>
<protein>
    <submittedName>
        <fullName evidence="9">Oxygen-dependent choline dehydrogenase</fullName>
        <ecNumber evidence="9">1.1.99.1</ecNumber>
    </submittedName>
</protein>
<keyword evidence="4 5" id="KW-0274">FAD</keyword>
<dbReference type="PROSITE" id="PS00624">
    <property type="entry name" value="GMC_OXRED_2"/>
    <property type="match status" value="1"/>
</dbReference>
<dbReference type="KEGG" id="ahg:AHOG_05035"/>
<evidence type="ECO:0000256" key="3">
    <source>
        <dbReference type="ARBA" id="ARBA00022630"/>
    </source>
</evidence>
<dbReference type="InterPro" id="IPR000172">
    <property type="entry name" value="GMC_OxRdtase_N"/>
</dbReference>
<dbReference type="InterPro" id="IPR007867">
    <property type="entry name" value="GMC_OxRtase_C"/>
</dbReference>
<comment type="cofactor">
    <cofactor evidence="1 5">
        <name>FAD</name>
        <dbReference type="ChEBI" id="CHEBI:57692"/>
    </cofactor>
</comment>
<dbReference type="AlphaFoldDB" id="A0A221VYQ5"/>
<evidence type="ECO:0000313" key="10">
    <source>
        <dbReference type="Proteomes" id="UP000204221"/>
    </source>
</evidence>
<dbReference type="Gene3D" id="3.30.410.40">
    <property type="match status" value="1"/>
</dbReference>
<dbReference type="Pfam" id="PF05199">
    <property type="entry name" value="GMC_oxred_C"/>
    <property type="match status" value="1"/>
</dbReference>
<dbReference type="Proteomes" id="UP000204221">
    <property type="component" value="Chromosome"/>
</dbReference>
<reference evidence="9 10" key="1">
    <citation type="submission" date="2017-07" db="EMBL/GenBank/DDBJ databases">
        <title>Complete genome sequence of Actinoalloteichus hoggarensis DSM 45943, type strain of Actinoalloteichus hoggarensis.</title>
        <authorList>
            <person name="Ruckert C."/>
            <person name="Nouioui I."/>
            <person name="Willmese J."/>
            <person name="van Wezel G."/>
            <person name="Klenk H.-P."/>
            <person name="Kalinowski J."/>
            <person name="Zotchev S.B."/>
        </authorList>
    </citation>
    <scope>NUCLEOTIDE SEQUENCE [LARGE SCALE GENOMIC DNA]</scope>
    <source>
        <strain evidence="9 10">DSM 45943</strain>
    </source>
</reference>
<dbReference type="InterPro" id="IPR012132">
    <property type="entry name" value="GMC_OxRdtase"/>
</dbReference>
<evidence type="ECO:0000256" key="4">
    <source>
        <dbReference type="ARBA" id="ARBA00022827"/>
    </source>
</evidence>
<feature type="domain" description="Glucose-methanol-choline oxidoreductase N-terminal" evidence="7">
    <location>
        <begin position="96"/>
        <end position="119"/>
    </location>
</feature>
<dbReference type="Gene3D" id="3.50.50.60">
    <property type="entry name" value="FAD/NAD(P)-binding domain"/>
    <property type="match status" value="1"/>
</dbReference>
<dbReference type="OrthoDB" id="3659813at2"/>
<dbReference type="SUPFAM" id="SSF54373">
    <property type="entry name" value="FAD-linked reductases, C-terminal domain"/>
    <property type="match status" value="1"/>
</dbReference>
<dbReference type="GO" id="GO:0008812">
    <property type="term" value="F:choline dehydrogenase activity"/>
    <property type="evidence" value="ECO:0007669"/>
    <property type="project" value="UniProtKB-EC"/>
</dbReference>
<gene>
    <name evidence="9" type="primary">betA</name>
    <name evidence="9" type="ORF">AHOG_05035</name>
</gene>
<proteinExistence type="inferred from homology"/>
<dbReference type="Pfam" id="PF00732">
    <property type="entry name" value="GMC_oxred_N"/>
    <property type="match status" value="1"/>
</dbReference>
<dbReference type="EMBL" id="CP022521">
    <property type="protein sequence ID" value="ASO18660.1"/>
    <property type="molecule type" value="Genomic_DNA"/>
</dbReference>
<dbReference type="PIRSF" id="PIRSF000137">
    <property type="entry name" value="Alcohol_oxidase"/>
    <property type="match status" value="1"/>
</dbReference>
<dbReference type="InterPro" id="IPR036188">
    <property type="entry name" value="FAD/NAD-bd_sf"/>
</dbReference>
<dbReference type="SUPFAM" id="SSF51905">
    <property type="entry name" value="FAD/NAD(P)-binding domain"/>
    <property type="match status" value="1"/>
</dbReference>
<evidence type="ECO:0000256" key="6">
    <source>
        <dbReference type="RuleBase" id="RU003968"/>
    </source>
</evidence>
<name>A0A221VYQ5_9PSEU</name>
<feature type="domain" description="Glucose-methanol-choline oxidoreductase N-terminal" evidence="8">
    <location>
        <begin position="270"/>
        <end position="284"/>
    </location>
</feature>
<keyword evidence="3 6" id="KW-0285">Flavoprotein</keyword>
<sequence>MPQTDDRKRDLVYDTIIVGAGSAGAAVASRLTEDEQRRVLVLEAGPDYRSAETAADLQSIEPGKIKLALHRAQTHTFPNLVATRSSAQPPLPYIRGRGVGGSSAINGLFAIRADVADLDGWAAAGCTGWGYDDVLPLLTGMENDLDFPDEPYHGSTGPTPVRRPRREDFATVEAAVDTAAERLGHPWAPDHNAPGSTGVSPYAFTSLGERRVSTNDAYLEPARSRPGLHVIGGAVVDRVLLENGRAVGVRAIVDGEVAEFRAAEVVVSAGAVHSPAILQRSGIGPAADLRRLGIDPVVDLPVGHGLQDHPGLVLLIALHGPPDYRGQPERGQLCLRFTTGVGDEVNDAMIALPGAMGIGVPVSGLIGWGNRVTSTGAVRLASTDPTVDPTVDFDMLSTQDDLRRFRAVFDEMRAVARQPELQRIAVAMGFGPEMTLPETEMSDREFAEFALTHVTDTVHASGSCRMGDPNDPEVVVDPAGRVLGVEGLRVADASVFPWATRANTNLTAILVGEKIAASMHVGAAA</sequence>
<dbReference type="EC" id="1.1.99.1" evidence="9"/>
<evidence type="ECO:0000259" key="8">
    <source>
        <dbReference type="PROSITE" id="PS00624"/>
    </source>
</evidence>
<evidence type="ECO:0000313" key="9">
    <source>
        <dbReference type="EMBL" id="ASO18660.1"/>
    </source>
</evidence>
<keyword evidence="10" id="KW-1185">Reference proteome</keyword>
<keyword evidence="9" id="KW-0560">Oxidoreductase</keyword>
<feature type="binding site" evidence="5">
    <location>
        <position position="236"/>
    </location>
    <ligand>
        <name>FAD</name>
        <dbReference type="ChEBI" id="CHEBI:57692"/>
    </ligand>
</feature>
<dbReference type="PANTHER" id="PTHR11552:SF147">
    <property type="entry name" value="CHOLINE DEHYDROGENASE, MITOCHONDRIAL"/>
    <property type="match status" value="1"/>
</dbReference>
<evidence type="ECO:0000259" key="7">
    <source>
        <dbReference type="PROSITE" id="PS00623"/>
    </source>
</evidence>
<evidence type="ECO:0000256" key="5">
    <source>
        <dbReference type="PIRSR" id="PIRSR000137-2"/>
    </source>
</evidence>
<evidence type="ECO:0000256" key="2">
    <source>
        <dbReference type="ARBA" id="ARBA00010790"/>
    </source>
</evidence>
<dbReference type="PROSITE" id="PS00623">
    <property type="entry name" value="GMC_OXRED_1"/>
    <property type="match status" value="1"/>
</dbReference>
<dbReference type="GO" id="GO:0050660">
    <property type="term" value="F:flavin adenine dinucleotide binding"/>
    <property type="evidence" value="ECO:0007669"/>
    <property type="project" value="InterPro"/>
</dbReference>
<dbReference type="PANTHER" id="PTHR11552">
    <property type="entry name" value="GLUCOSE-METHANOL-CHOLINE GMC OXIDOREDUCTASE"/>
    <property type="match status" value="1"/>
</dbReference>